<organism evidence="2 3">
    <name type="scientific">Pyrus ussuriensis x Pyrus communis</name>
    <dbReference type="NCBI Taxonomy" id="2448454"/>
    <lineage>
        <taxon>Eukaryota</taxon>
        <taxon>Viridiplantae</taxon>
        <taxon>Streptophyta</taxon>
        <taxon>Embryophyta</taxon>
        <taxon>Tracheophyta</taxon>
        <taxon>Spermatophyta</taxon>
        <taxon>Magnoliopsida</taxon>
        <taxon>eudicotyledons</taxon>
        <taxon>Gunneridae</taxon>
        <taxon>Pentapetalae</taxon>
        <taxon>rosids</taxon>
        <taxon>fabids</taxon>
        <taxon>Rosales</taxon>
        <taxon>Rosaceae</taxon>
        <taxon>Amygdaloideae</taxon>
        <taxon>Maleae</taxon>
        <taxon>Pyrus</taxon>
    </lineage>
</organism>
<keyword evidence="3" id="KW-1185">Reference proteome</keyword>
<comment type="caution">
    <text evidence="2">The sequence shown here is derived from an EMBL/GenBank/DDBJ whole genome shotgun (WGS) entry which is preliminary data.</text>
</comment>
<evidence type="ECO:0000313" key="3">
    <source>
        <dbReference type="Proteomes" id="UP000327157"/>
    </source>
</evidence>
<protein>
    <submittedName>
        <fullName evidence="2">TMV resistance protein N-like</fullName>
    </submittedName>
</protein>
<feature type="compositionally biased region" description="Acidic residues" evidence="1">
    <location>
        <begin position="63"/>
        <end position="76"/>
    </location>
</feature>
<reference evidence="3" key="2">
    <citation type="submission" date="2019-10" db="EMBL/GenBank/DDBJ databases">
        <title>A de novo genome assembly of a pear dwarfing rootstock.</title>
        <authorList>
            <person name="Wang F."/>
            <person name="Wang J."/>
            <person name="Li S."/>
            <person name="Zhang Y."/>
            <person name="Fang M."/>
            <person name="Ma L."/>
            <person name="Zhao Y."/>
            <person name="Jiang S."/>
        </authorList>
    </citation>
    <scope>NUCLEOTIDE SEQUENCE [LARGE SCALE GENOMIC DNA]</scope>
</reference>
<dbReference type="OrthoDB" id="10566675at2759"/>
<evidence type="ECO:0000256" key="1">
    <source>
        <dbReference type="SAM" id="MobiDB-lite"/>
    </source>
</evidence>
<feature type="compositionally biased region" description="Basic and acidic residues" evidence="1">
    <location>
        <begin position="42"/>
        <end position="62"/>
    </location>
</feature>
<reference evidence="2 3" key="1">
    <citation type="submission" date="2019-09" db="EMBL/GenBank/DDBJ databases">
        <authorList>
            <person name="Ou C."/>
        </authorList>
    </citation>
    <scope>NUCLEOTIDE SEQUENCE [LARGE SCALE GENOMIC DNA]</scope>
    <source>
        <strain evidence="2">S2</strain>
        <tissue evidence="2">Leaf</tissue>
    </source>
</reference>
<dbReference type="AlphaFoldDB" id="A0A5N5F8B3"/>
<gene>
    <name evidence="2" type="ORF">D8674_009567</name>
</gene>
<reference evidence="2 3" key="3">
    <citation type="submission" date="2019-11" db="EMBL/GenBank/DDBJ databases">
        <title>A de novo genome assembly of a pear dwarfing rootstock.</title>
        <authorList>
            <person name="Wang F."/>
            <person name="Wang J."/>
            <person name="Li S."/>
            <person name="Zhang Y."/>
            <person name="Fang M."/>
            <person name="Ma L."/>
            <person name="Zhao Y."/>
            <person name="Jiang S."/>
        </authorList>
    </citation>
    <scope>NUCLEOTIDE SEQUENCE [LARGE SCALE GENOMIC DNA]</scope>
    <source>
        <strain evidence="2">S2</strain>
        <tissue evidence="2">Leaf</tissue>
    </source>
</reference>
<dbReference type="EMBL" id="SMOL01000753">
    <property type="protein sequence ID" value="KAB2599296.1"/>
    <property type="molecule type" value="Genomic_DNA"/>
</dbReference>
<name>A0A5N5F8B3_9ROSA</name>
<evidence type="ECO:0000313" key="2">
    <source>
        <dbReference type="EMBL" id="KAB2599296.1"/>
    </source>
</evidence>
<feature type="region of interest" description="Disordered" evidence="1">
    <location>
        <begin position="36"/>
        <end position="76"/>
    </location>
</feature>
<sequence length="76" mass="9013">MVGRHGRCGGRQACQYSPHRERHLRDIEMDDLRRQVQQLQQRLERYEPLEHDDPRHETKNDGSDEEEENPFGGGDD</sequence>
<accession>A0A5N5F8B3</accession>
<dbReference type="Proteomes" id="UP000327157">
    <property type="component" value="Chromosome 13"/>
</dbReference>
<proteinExistence type="predicted"/>